<dbReference type="Gene3D" id="3.90.850.10">
    <property type="entry name" value="Fumarylacetoacetase-like, C-terminal domain"/>
    <property type="match status" value="1"/>
</dbReference>
<reference evidence="1" key="2">
    <citation type="submission" date="2020-09" db="EMBL/GenBank/DDBJ databases">
        <authorList>
            <person name="Sun Q."/>
            <person name="Zhou Y."/>
        </authorList>
    </citation>
    <scope>NUCLEOTIDE SEQUENCE</scope>
    <source>
        <strain evidence="1">CGMCC 4.7312</strain>
    </source>
</reference>
<evidence type="ECO:0000313" key="1">
    <source>
        <dbReference type="EMBL" id="GGM52886.1"/>
    </source>
</evidence>
<dbReference type="InterPro" id="IPR050772">
    <property type="entry name" value="Hydratase-Decarb/MhpD_sf"/>
</dbReference>
<sequence length="252" mass="26587">MRQRASNDWRGPMSTIEQIAARLDGAATSRTPTAQFSADTGLDVPTAYQVQHAVVAHRTARGERLVGLKLGLTSRAKMTQMGVDEVILGRLTDAMHIPDSGTIRLDDHIHPKVEPEVAFLVEGGAIAAVAPAMEIIDSRYVDFRFTLPEVVADNTSASGFVLGAWQPVPDGIDNLGVLLEFDGQTIQTGSTAAILGDPRRALPEVARLAGSELTDGSVLLAGAATAAVPLRAATHVRVTVDRLGTASLRVAP</sequence>
<dbReference type="InterPro" id="IPR036663">
    <property type="entry name" value="Fumarylacetoacetase_C_sf"/>
</dbReference>
<comment type="caution">
    <text evidence="1">The sequence shown here is derived from an EMBL/GenBank/DDBJ whole genome shotgun (WGS) entry which is preliminary data.</text>
</comment>
<name>A0A917X1H0_9ACTN</name>
<dbReference type="PANTHER" id="PTHR30143:SF0">
    <property type="entry name" value="2-KETO-4-PENTENOATE HYDRATASE"/>
    <property type="match status" value="1"/>
</dbReference>
<proteinExistence type="predicted"/>
<dbReference type="Proteomes" id="UP000608890">
    <property type="component" value="Unassembled WGS sequence"/>
</dbReference>
<organism evidence="1 2">
    <name type="scientific">Micromonospora sonchi</name>
    <dbReference type="NCBI Taxonomy" id="1763543"/>
    <lineage>
        <taxon>Bacteria</taxon>
        <taxon>Bacillati</taxon>
        <taxon>Actinomycetota</taxon>
        <taxon>Actinomycetes</taxon>
        <taxon>Micromonosporales</taxon>
        <taxon>Micromonosporaceae</taxon>
        <taxon>Micromonospora</taxon>
    </lineage>
</organism>
<gene>
    <name evidence="1" type="ORF">GCM10011608_42270</name>
</gene>
<protein>
    <submittedName>
        <fullName evidence="1">4-oxalocrotonate decarboxylase</fullName>
    </submittedName>
</protein>
<accession>A0A917X1H0</accession>
<dbReference type="GO" id="GO:0005737">
    <property type="term" value="C:cytoplasm"/>
    <property type="evidence" value="ECO:0007669"/>
    <property type="project" value="TreeGrafter"/>
</dbReference>
<keyword evidence="2" id="KW-1185">Reference proteome</keyword>
<evidence type="ECO:0000313" key="2">
    <source>
        <dbReference type="Proteomes" id="UP000608890"/>
    </source>
</evidence>
<dbReference type="GO" id="GO:0008684">
    <property type="term" value="F:2-oxopent-4-enoate hydratase activity"/>
    <property type="evidence" value="ECO:0007669"/>
    <property type="project" value="TreeGrafter"/>
</dbReference>
<reference evidence="1" key="1">
    <citation type="journal article" date="2014" name="Int. J. Syst. Evol. Microbiol.">
        <title>Complete genome sequence of Corynebacterium casei LMG S-19264T (=DSM 44701T), isolated from a smear-ripened cheese.</title>
        <authorList>
            <consortium name="US DOE Joint Genome Institute (JGI-PGF)"/>
            <person name="Walter F."/>
            <person name="Albersmeier A."/>
            <person name="Kalinowski J."/>
            <person name="Ruckert C."/>
        </authorList>
    </citation>
    <scope>NUCLEOTIDE SEQUENCE</scope>
    <source>
        <strain evidence="1">CGMCC 4.7312</strain>
    </source>
</reference>
<dbReference type="SUPFAM" id="SSF56529">
    <property type="entry name" value="FAH"/>
    <property type="match status" value="1"/>
</dbReference>
<dbReference type="EMBL" id="BMNB01000021">
    <property type="protein sequence ID" value="GGM52886.1"/>
    <property type="molecule type" value="Genomic_DNA"/>
</dbReference>
<dbReference type="PANTHER" id="PTHR30143">
    <property type="entry name" value="ACID HYDRATASE"/>
    <property type="match status" value="1"/>
</dbReference>
<dbReference type="AlphaFoldDB" id="A0A917X1H0"/>